<gene>
    <name evidence="2" type="ORF">HGQ98_34820</name>
</gene>
<name>A0A848NSB2_9BURK</name>
<comment type="caution">
    <text evidence="2">The sequence shown here is derived from an EMBL/GenBank/DDBJ whole genome shotgun (WGS) entry which is preliminary data.</text>
</comment>
<sequence>MDNDEERGRMGGGGERAGEDESIAAGAGVEPLVQTEVEIITGVGEGALTHEE</sequence>
<evidence type="ECO:0000313" key="3">
    <source>
        <dbReference type="Proteomes" id="UP000542405"/>
    </source>
</evidence>
<feature type="region of interest" description="Disordered" evidence="1">
    <location>
        <begin position="1"/>
        <end position="30"/>
    </location>
</feature>
<proteinExistence type="predicted"/>
<evidence type="ECO:0000256" key="1">
    <source>
        <dbReference type="SAM" id="MobiDB-lite"/>
    </source>
</evidence>
<dbReference type="AlphaFoldDB" id="A0A848NSB2"/>
<reference evidence="2 3" key="1">
    <citation type="submission" date="2020-04" db="EMBL/GenBank/DDBJ databases">
        <title>Achromobacter ruhlandii genome sequencing and assembly.</title>
        <authorList>
            <person name="Martins R.C.R."/>
            <person name="Perdigao-Neto L.V."/>
            <person name="Levin A.S.S."/>
            <person name="Costa S.F."/>
        </authorList>
    </citation>
    <scope>NUCLEOTIDE SEQUENCE [LARGE SCALE GENOMIC DNA]</scope>
    <source>
        <strain evidence="2 3">9035ralo</strain>
    </source>
</reference>
<dbReference type="Proteomes" id="UP000542405">
    <property type="component" value="Unassembled WGS sequence"/>
</dbReference>
<accession>A0A848NSB2</accession>
<organism evidence="2 3">
    <name type="scientific">Achromobacter ruhlandii</name>
    <dbReference type="NCBI Taxonomy" id="72557"/>
    <lineage>
        <taxon>Bacteria</taxon>
        <taxon>Pseudomonadati</taxon>
        <taxon>Pseudomonadota</taxon>
        <taxon>Betaproteobacteria</taxon>
        <taxon>Burkholderiales</taxon>
        <taxon>Alcaligenaceae</taxon>
        <taxon>Achromobacter</taxon>
    </lineage>
</organism>
<protein>
    <submittedName>
        <fullName evidence="2">Uncharacterized protein</fullName>
    </submittedName>
</protein>
<dbReference type="EMBL" id="JABBZE010001414">
    <property type="protein sequence ID" value="NMU94176.1"/>
    <property type="molecule type" value="Genomic_DNA"/>
</dbReference>
<feature type="non-terminal residue" evidence="2">
    <location>
        <position position="52"/>
    </location>
</feature>
<evidence type="ECO:0000313" key="2">
    <source>
        <dbReference type="EMBL" id="NMU94176.1"/>
    </source>
</evidence>